<sequence length="112" mass="11711">MSVRRPSSLSLPALLGRVAAALAPKVTEALLRMELPEASVAQRAAAVAHVRGAILGMPDLLRCGVAVAAVGYLVARRVLGPGVARLNLPVVAEFVRLTRGLGLAGAFEREHR</sequence>
<evidence type="ECO:0000313" key="1">
    <source>
        <dbReference type="EMBL" id="MBB4675123.1"/>
    </source>
</evidence>
<dbReference type="AlphaFoldDB" id="A0A7W7C8A6"/>
<gene>
    <name evidence="1" type="ORF">HNR67_001241</name>
</gene>
<comment type="caution">
    <text evidence="1">The sequence shown here is derived from an EMBL/GenBank/DDBJ whole genome shotgun (WGS) entry which is preliminary data.</text>
</comment>
<proteinExistence type="predicted"/>
<protein>
    <submittedName>
        <fullName evidence="1">Uncharacterized protein</fullName>
    </submittedName>
</protein>
<accession>A0A7W7C8A6</accession>
<organism evidence="1 2">
    <name type="scientific">Crossiella cryophila</name>
    <dbReference type="NCBI Taxonomy" id="43355"/>
    <lineage>
        <taxon>Bacteria</taxon>
        <taxon>Bacillati</taxon>
        <taxon>Actinomycetota</taxon>
        <taxon>Actinomycetes</taxon>
        <taxon>Pseudonocardiales</taxon>
        <taxon>Pseudonocardiaceae</taxon>
        <taxon>Crossiella</taxon>
    </lineage>
</organism>
<reference evidence="1 2" key="1">
    <citation type="submission" date="2020-08" db="EMBL/GenBank/DDBJ databases">
        <title>Sequencing the genomes of 1000 actinobacteria strains.</title>
        <authorList>
            <person name="Klenk H.-P."/>
        </authorList>
    </citation>
    <scope>NUCLEOTIDE SEQUENCE [LARGE SCALE GENOMIC DNA]</scope>
    <source>
        <strain evidence="1 2">DSM 44230</strain>
    </source>
</reference>
<evidence type="ECO:0000313" key="2">
    <source>
        <dbReference type="Proteomes" id="UP000533598"/>
    </source>
</evidence>
<dbReference type="EMBL" id="JACHMH010000001">
    <property type="protein sequence ID" value="MBB4675123.1"/>
    <property type="molecule type" value="Genomic_DNA"/>
</dbReference>
<dbReference type="RefSeq" id="WP_185001150.1">
    <property type="nucleotide sequence ID" value="NZ_BAAAUI010000026.1"/>
</dbReference>
<name>A0A7W7C8A6_9PSEU</name>
<keyword evidence="2" id="KW-1185">Reference proteome</keyword>
<dbReference type="Proteomes" id="UP000533598">
    <property type="component" value="Unassembled WGS sequence"/>
</dbReference>